<dbReference type="EMBL" id="JAHZSV010000003">
    <property type="protein sequence ID" value="MBW8198810.1"/>
    <property type="molecule type" value="Genomic_DNA"/>
</dbReference>
<dbReference type="Proteomes" id="UP001196136">
    <property type="component" value="Unassembled WGS sequence"/>
</dbReference>
<evidence type="ECO:0000313" key="2">
    <source>
        <dbReference type="Proteomes" id="UP001196136"/>
    </source>
</evidence>
<evidence type="ECO:0000313" key="1">
    <source>
        <dbReference type="EMBL" id="MBW8198810.1"/>
    </source>
</evidence>
<comment type="caution">
    <text evidence="1">The sequence shown here is derived from an EMBL/GenBank/DDBJ whole genome shotgun (WGS) entry which is preliminary data.</text>
</comment>
<protein>
    <submittedName>
        <fullName evidence="1">DUF4238 domain-containing protein</fullName>
    </submittedName>
</protein>
<dbReference type="RefSeq" id="WP_116216552.1">
    <property type="nucleotide sequence ID" value="NZ_JAHZSV010000003.1"/>
</dbReference>
<sequence length="374" mass="44346">MAKNEPIKQQYIPRSYLKNFGVEGNNGNYFVDAYRLEDDLLLEQISTKSICFQKNLYTIPNAEIDRKYDLEYHYAEHVDSEFPKIYKLLVDENVKILTSEQKRQVLYVCLSLYFRTPRFLNHQNAFTDQILDRMLLYADENGDVKFTFEEEKHEFNIKDIGKVRHEFKERNRIKFLVQHLEKWKEFVDFKYDCTINVHRINDEDAPLITCDNPVSIRGVKSTRFEGLFNPDSVITLPLDTKYYLEIFPNSIADGQTRINRMVHDRDYVFTTNGIVQINAEKLIIGKPGTIERHFEIQSSYEDSENGEQFVEKAKYKLEQLQKFTELFEKKGLTSKETVGQLRKMLSHEYFKDEDQLIQMKRLLIAAGHWNQNPK</sequence>
<gene>
    <name evidence="1" type="ORF">K1F36_03135</name>
</gene>
<proteinExistence type="predicted"/>
<name>A0ABS7EMK8_9FLAO</name>
<reference evidence="1 2" key="1">
    <citation type="submission" date="2021-08" db="EMBL/GenBank/DDBJ databases">
        <title>Muricauda profundi sp. nov., a marine bacterium isolated from deep seawater of the Mariana Trench.</title>
        <authorList>
            <person name="Wei Y."/>
        </authorList>
    </citation>
    <scope>NUCLEOTIDE SEQUENCE [LARGE SCALE GENOMIC DNA]</scope>
    <source>
        <strain evidence="1 2">W52</strain>
    </source>
</reference>
<dbReference type="Pfam" id="PF14022">
    <property type="entry name" value="DUF4238"/>
    <property type="match status" value="1"/>
</dbReference>
<keyword evidence="2" id="KW-1185">Reference proteome</keyword>
<accession>A0ABS7EMK8</accession>
<dbReference type="InterPro" id="IPR025332">
    <property type="entry name" value="DUF4238"/>
</dbReference>
<organism evidence="1 2">
    <name type="scientific">Flagellimonas abyssi</name>
    <dbReference type="NCBI Taxonomy" id="2864871"/>
    <lineage>
        <taxon>Bacteria</taxon>
        <taxon>Pseudomonadati</taxon>
        <taxon>Bacteroidota</taxon>
        <taxon>Flavobacteriia</taxon>
        <taxon>Flavobacteriales</taxon>
        <taxon>Flavobacteriaceae</taxon>
        <taxon>Flagellimonas</taxon>
    </lineage>
</organism>